<dbReference type="HAMAP" id="MF_00530">
    <property type="entry name" value="ATP_synth_epsil_bac"/>
    <property type="match status" value="1"/>
</dbReference>
<dbReference type="InterPro" id="IPR036771">
    <property type="entry name" value="ATPsynth_dsu/esu_N"/>
</dbReference>
<keyword evidence="6 13" id="KW-0813">Transport</keyword>
<keyword evidence="8 13" id="KW-0472">Membrane</keyword>
<sequence>MDKKPKYGRKNKTIHVDIVSAEGVTFTGPAYMIIVPTVMGDVGILPGHSPLLAQLKPGEIRIDISEEELLIYTSGGFMEIQSSVVTVLSDTALRADAIDEAAVLAIKRQAEASMLQQEKSDFDYAKARNELAQAVAQLRTLEDAKKRARKGSSRKSVAHHPSY</sequence>
<dbReference type="InterPro" id="IPR020547">
    <property type="entry name" value="ATP_synth_F1_esu_C"/>
</dbReference>
<dbReference type="GO" id="GO:0045259">
    <property type="term" value="C:proton-transporting ATP synthase complex"/>
    <property type="evidence" value="ECO:0007669"/>
    <property type="project" value="UniProtKB-KW"/>
</dbReference>
<dbReference type="NCBIfam" id="NF001847">
    <property type="entry name" value="PRK00571.1-4"/>
    <property type="match status" value="1"/>
</dbReference>
<feature type="domain" description="ATP synthase epsilon subunit C-terminal" evidence="16">
    <location>
        <begin position="97"/>
        <end position="141"/>
    </location>
</feature>
<dbReference type="PANTHER" id="PTHR13822">
    <property type="entry name" value="ATP SYNTHASE DELTA/EPSILON CHAIN"/>
    <property type="match status" value="1"/>
</dbReference>
<reference evidence="20" key="1">
    <citation type="submission" date="2019-02" db="EMBL/GenBank/DDBJ databases">
        <authorList>
            <person name="Gruber-Vodicka R. H."/>
            <person name="Seah K. B. B."/>
        </authorList>
    </citation>
    <scope>NUCLEOTIDE SEQUENCE</scope>
    <source>
        <strain evidence="20">BECK_SA2B12</strain>
        <strain evidence="18">BECK_SA2B15</strain>
        <strain evidence="19">BECK_SA2B20</strain>
    </source>
</reference>
<evidence type="ECO:0000256" key="15">
    <source>
        <dbReference type="SAM" id="MobiDB-lite"/>
    </source>
</evidence>
<evidence type="ECO:0000259" key="17">
    <source>
        <dbReference type="Pfam" id="PF02823"/>
    </source>
</evidence>
<evidence type="ECO:0000256" key="9">
    <source>
        <dbReference type="ARBA" id="ARBA00023196"/>
    </source>
</evidence>
<dbReference type="EMBL" id="CAADFI010000110">
    <property type="protein sequence ID" value="VFJ97356.1"/>
    <property type="molecule type" value="Genomic_DNA"/>
</dbReference>
<evidence type="ECO:0000259" key="16">
    <source>
        <dbReference type="Pfam" id="PF00401"/>
    </source>
</evidence>
<evidence type="ECO:0000256" key="12">
    <source>
        <dbReference type="ARBA" id="ARBA00031795"/>
    </source>
</evidence>
<dbReference type="InterPro" id="IPR036794">
    <property type="entry name" value="ATP_F1_dsu/esu_C_sf"/>
</dbReference>
<evidence type="ECO:0000256" key="8">
    <source>
        <dbReference type="ARBA" id="ARBA00023136"/>
    </source>
</evidence>
<comment type="similarity">
    <text evidence="3 13 14">Belongs to the ATPase epsilon chain family.</text>
</comment>
<dbReference type="InterPro" id="IPR001469">
    <property type="entry name" value="ATP_synth_F1_dsu/esu"/>
</dbReference>
<evidence type="ECO:0000256" key="14">
    <source>
        <dbReference type="RuleBase" id="RU003656"/>
    </source>
</evidence>
<evidence type="ECO:0000313" key="18">
    <source>
        <dbReference type="EMBL" id="VFJ96726.1"/>
    </source>
</evidence>
<evidence type="ECO:0000256" key="4">
    <source>
        <dbReference type="ARBA" id="ARBA00011648"/>
    </source>
</evidence>
<feature type="domain" description="ATP synthase F1 complex delta/epsilon subunit N-terminal" evidence="17">
    <location>
        <begin position="14"/>
        <end position="92"/>
    </location>
</feature>
<protein>
    <recommendedName>
        <fullName evidence="5 13">ATP synthase epsilon chain</fullName>
    </recommendedName>
    <alternativeName>
        <fullName evidence="12 13">ATP synthase F1 sector epsilon subunit</fullName>
    </alternativeName>
    <alternativeName>
        <fullName evidence="11 13">F-ATPase epsilon subunit</fullName>
    </alternativeName>
</protein>
<dbReference type="GO" id="GO:0046933">
    <property type="term" value="F:proton-transporting ATP synthase activity, rotational mechanism"/>
    <property type="evidence" value="ECO:0007669"/>
    <property type="project" value="UniProtKB-UniRule"/>
</dbReference>
<dbReference type="InterPro" id="IPR020546">
    <property type="entry name" value="ATP_synth_F1_dsu/esu_N"/>
</dbReference>
<evidence type="ECO:0000256" key="5">
    <source>
        <dbReference type="ARBA" id="ARBA00014480"/>
    </source>
</evidence>
<dbReference type="AlphaFoldDB" id="A0A450VD34"/>
<dbReference type="Pfam" id="PF00401">
    <property type="entry name" value="ATP-synt_DE"/>
    <property type="match status" value="1"/>
</dbReference>
<evidence type="ECO:0000256" key="7">
    <source>
        <dbReference type="ARBA" id="ARBA00023065"/>
    </source>
</evidence>
<dbReference type="Gene3D" id="1.20.5.440">
    <property type="entry name" value="ATP synthase delta/epsilon subunit, C-terminal domain"/>
    <property type="match status" value="1"/>
</dbReference>
<comment type="function">
    <text evidence="1 13">Produces ATP from ADP in the presence of a proton gradient across the membrane.</text>
</comment>
<dbReference type="NCBIfam" id="TIGR01216">
    <property type="entry name" value="ATP_synt_epsi"/>
    <property type="match status" value="1"/>
</dbReference>
<feature type="compositionally biased region" description="Basic residues" evidence="15">
    <location>
        <begin position="146"/>
        <end position="163"/>
    </location>
</feature>
<evidence type="ECO:0000256" key="1">
    <source>
        <dbReference type="ARBA" id="ARBA00003543"/>
    </source>
</evidence>
<comment type="subunit">
    <text evidence="4 13 14">F-type ATPases have 2 components, CF(1) - the catalytic core - and CF(0) - the membrane proton channel. CF(1) has five subunits: alpha(3), beta(3), gamma(1), delta(1), epsilon(1). CF(0) has three main subunits: a, b and c.</text>
</comment>
<comment type="subcellular location">
    <subcellularLocation>
        <location evidence="2 13">Cell membrane</location>
        <topology evidence="2 13">Peripheral membrane protein</topology>
    </subcellularLocation>
</comment>
<dbReference type="EMBL" id="CAADFJ010000099">
    <property type="protein sequence ID" value="VFK02678.1"/>
    <property type="molecule type" value="Genomic_DNA"/>
</dbReference>
<evidence type="ECO:0000313" key="20">
    <source>
        <dbReference type="EMBL" id="VFK02678.1"/>
    </source>
</evidence>
<dbReference type="SUPFAM" id="SSF46604">
    <property type="entry name" value="Epsilon subunit of F1F0-ATP synthase C-terminal domain"/>
    <property type="match status" value="1"/>
</dbReference>
<proteinExistence type="inferred from homology"/>
<gene>
    <name evidence="13" type="primary">atpC</name>
    <name evidence="18" type="ORF">BECKH772A_GA0070896_101094</name>
    <name evidence="19" type="ORF">BECKH772B_GA0070898_101106</name>
    <name evidence="20" type="ORF">BECKH772C_GA0070978_100996</name>
</gene>
<dbReference type="EMBL" id="CAADFG010000109">
    <property type="protein sequence ID" value="VFJ96726.1"/>
    <property type="molecule type" value="Genomic_DNA"/>
</dbReference>
<keyword evidence="13" id="KW-0375">Hydrogen ion transport</keyword>
<organism evidence="20">
    <name type="scientific">Candidatus Kentrum eta</name>
    <dbReference type="NCBI Taxonomy" id="2126337"/>
    <lineage>
        <taxon>Bacteria</taxon>
        <taxon>Pseudomonadati</taxon>
        <taxon>Pseudomonadota</taxon>
        <taxon>Gammaproteobacteria</taxon>
        <taxon>Candidatus Kentrum</taxon>
    </lineage>
</organism>
<evidence type="ECO:0000256" key="11">
    <source>
        <dbReference type="ARBA" id="ARBA00030215"/>
    </source>
</evidence>
<feature type="region of interest" description="Disordered" evidence="15">
    <location>
        <begin position="144"/>
        <end position="163"/>
    </location>
</feature>
<dbReference type="CDD" id="cd12152">
    <property type="entry name" value="F1-ATPase_delta"/>
    <property type="match status" value="1"/>
</dbReference>
<evidence type="ECO:0000256" key="10">
    <source>
        <dbReference type="ARBA" id="ARBA00023310"/>
    </source>
</evidence>
<dbReference type="GO" id="GO:0005524">
    <property type="term" value="F:ATP binding"/>
    <property type="evidence" value="ECO:0007669"/>
    <property type="project" value="UniProtKB-UniRule"/>
</dbReference>
<evidence type="ECO:0000256" key="2">
    <source>
        <dbReference type="ARBA" id="ARBA00004202"/>
    </source>
</evidence>
<keyword evidence="9 13" id="KW-0139">CF(1)</keyword>
<dbReference type="Gene3D" id="2.60.15.10">
    <property type="entry name" value="F0F1 ATP synthase delta/epsilon subunit, N-terminal"/>
    <property type="match status" value="1"/>
</dbReference>
<evidence type="ECO:0000313" key="19">
    <source>
        <dbReference type="EMBL" id="VFJ97356.1"/>
    </source>
</evidence>
<keyword evidence="13" id="KW-1003">Cell membrane</keyword>
<dbReference type="PANTHER" id="PTHR13822:SF10">
    <property type="entry name" value="ATP SYNTHASE EPSILON CHAIN, CHLOROPLASTIC"/>
    <property type="match status" value="1"/>
</dbReference>
<dbReference type="GO" id="GO:0005886">
    <property type="term" value="C:plasma membrane"/>
    <property type="evidence" value="ECO:0007669"/>
    <property type="project" value="UniProtKB-SubCell"/>
</dbReference>
<dbReference type="SUPFAM" id="SSF51344">
    <property type="entry name" value="Epsilon subunit of F1F0-ATP synthase N-terminal domain"/>
    <property type="match status" value="1"/>
</dbReference>
<evidence type="ECO:0000256" key="6">
    <source>
        <dbReference type="ARBA" id="ARBA00022448"/>
    </source>
</evidence>
<accession>A0A450VD34</accession>
<keyword evidence="10 13" id="KW-0066">ATP synthesis</keyword>
<dbReference type="Pfam" id="PF02823">
    <property type="entry name" value="ATP-synt_DE_N"/>
    <property type="match status" value="1"/>
</dbReference>
<evidence type="ECO:0000256" key="3">
    <source>
        <dbReference type="ARBA" id="ARBA00005712"/>
    </source>
</evidence>
<keyword evidence="7 13" id="KW-0406">Ion transport</keyword>
<name>A0A450VD34_9GAMM</name>
<evidence type="ECO:0000256" key="13">
    <source>
        <dbReference type="HAMAP-Rule" id="MF_00530"/>
    </source>
</evidence>